<evidence type="ECO:0000313" key="15">
    <source>
        <dbReference type="EMBL" id="THH17126.1"/>
    </source>
</evidence>
<comment type="catalytic activity">
    <reaction evidence="11">
        <text>adenosine + H2O + H(+) = inosine + NH4(+)</text>
        <dbReference type="Rhea" id="RHEA:24408"/>
        <dbReference type="ChEBI" id="CHEBI:15377"/>
        <dbReference type="ChEBI" id="CHEBI:15378"/>
        <dbReference type="ChEBI" id="CHEBI:16335"/>
        <dbReference type="ChEBI" id="CHEBI:17596"/>
        <dbReference type="ChEBI" id="CHEBI:28938"/>
        <dbReference type="EC" id="3.5.4.4"/>
    </reaction>
</comment>
<dbReference type="InterPro" id="IPR036612">
    <property type="entry name" value="KH_dom_type_1_sf"/>
</dbReference>
<evidence type="ECO:0000256" key="4">
    <source>
        <dbReference type="ARBA" id="ARBA00012784"/>
    </source>
</evidence>
<dbReference type="GO" id="GO:0005576">
    <property type="term" value="C:extracellular region"/>
    <property type="evidence" value="ECO:0007669"/>
    <property type="project" value="UniProtKB-SubCell"/>
</dbReference>
<dbReference type="GO" id="GO:0009168">
    <property type="term" value="P:purine ribonucleoside monophosphate biosynthetic process"/>
    <property type="evidence" value="ECO:0007669"/>
    <property type="project" value="InterPro"/>
</dbReference>
<feature type="domain" description="K Homology" evidence="14">
    <location>
        <begin position="879"/>
        <end position="960"/>
    </location>
</feature>
<dbReference type="EMBL" id="SGPL01000125">
    <property type="protein sequence ID" value="THH17126.1"/>
    <property type="molecule type" value="Genomic_DNA"/>
</dbReference>
<evidence type="ECO:0000313" key="16">
    <source>
        <dbReference type="Proteomes" id="UP000310158"/>
    </source>
</evidence>
<gene>
    <name evidence="15" type="ORF">EW146_g3640</name>
</gene>
<keyword evidence="6" id="KW-0964">Secreted</keyword>
<evidence type="ECO:0000256" key="11">
    <source>
        <dbReference type="ARBA" id="ARBA00047764"/>
    </source>
</evidence>
<evidence type="ECO:0000256" key="2">
    <source>
        <dbReference type="ARBA" id="ARBA00004613"/>
    </source>
</evidence>
<evidence type="ECO:0000256" key="6">
    <source>
        <dbReference type="ARBA" id="ARBA00022525"/>
    </source>
</evidence>
<dbReference type="GO" id="GO:0006154">
    <property type="term" value="P:adenosine catabolic process"/>
    <property type="evidence" value="ECO:0007669"/>
    <property type="project" value="TreeGrafter"/>
</dbReference>
<feature type="domain" description="K Homology" evidence="14">
    <location>
        <begin position="677"/>
        <end position="747"/>
    </location>
</feature>
<dbReference type="PANTHER" id="PTHR11409:SF39">
    <property type="entry name" value="ADENOSINE DEAMINASE 2"/>
    <property type="match status" value="1"/>
</dbReference>
<evidence type="ECO:0000256" key="8">
    <source>
        <dbReference type="ARBA" id="ARBA00022729"/>
    </source>
</evidence>
<dbReference type="InterPro" id="IPR004088">
    <property type="entry name" value="KH_dom_type_1"/>
</dbReference>
<keyword evidence="7" id="KW-0479">Metal-binding</keyword>
<evidence type="ECO:0000256" key="13">
    <source>
        <dbReference type="SAM" id="MobiDB-lite"/>
    </source>
</evidence>
<reference evidence="15 16" key="1">
    <citation type="submission" date="2019-02" db="EMBL/GenBank/DDBJ databases">
        <title>Genome sequencing of the rare red list fungi Bondarzewia mesenterica.</title>
        <authorList>
            <person name="Buettner E."/>
            <person name="Kellner H."/>
        </authorList>
    </citation>
    <scope>NUCLEOTIDE SEQUENCE [LARGE SCALE GENOMIC DNA]</scope>
    <source>
        <strain evidence="15 16">DSM 108281</strain>
    </source>
</reference>
<keyword evidence="8" id="KW-0732">Signal</keyword>
<dbReference type="Pfam" id="PF00962">
    <property type="entry name" value="A_deaminase"/>
    <property type="match status" value="1"/>
</dbReference>
<dbReference type="InterPro" id="IPR001365">
    <property type="entry name" value="A_deaminase_dom"/>
</dbReference>
<accession>A0A4S4LX00</accession>
<dbReference type="CDD" id="cd22439">
    <property type="entry name" value="KH-I_PCBP_rpt3"/>
    <property type="match status" value="1"/>
</dbReference>
<dbReference type="InterPro" id="IPR004087">
    <property type="entry name" value="KH_dom"/>
</dbReference>
<sequence length="974" mass="107024">MSSQRSDVQSYLDKRSAFIREDRTLRRENAKLAALTEKERQADAIIRQIRAAEEVSVWAKDYEGIPHPFPGMEFLTGKYIIDQTQLFQLVKKMPKGALLHAHLDATVDTKWLLQTALQFPQIYVRAPMQVTSANMTHVLPEFRPMPTQCLSLASAIASLTSSAYTPGDWMSLSHARQSFSLELGGPEGFDKWVLESMMINPAEAYGTHNTITKTLIRFRPIWVQYIRQFIYSLIEDGISYAEPRINFVNKIMYDADGEANVPHREWVVDFDRVLEEVKAELKAQGREDEFLGARIIYTTVRILSAEELEWYTDDCIKLKQEFPHLIAGFDIVGNENLCKPLVDYIAPLLAFKERVKELSLDCPLILHAGETLGDGSTADDNLYDAILLGTKRIGHGFSIVKHPKLMEICREKGIALEVCPISNEILRLTSSMPMHPIPILLNQGIPIALNSDDPAIFGYMGLSYDFFQVIVASEVTGLITLGEIARDSINFSTLGPAEKQTAISVWEKRWNQFIDHITSLDVSGMVPRRWRCRELCRPRSPDNHTYLLSFDTLSAVEAVSDQESDSTRKRSRSPSDSEHQKHHKRANTGATSTSDDSHAPTISLSSAPASAIINDVTMTDPSSTVDDTAASTPSNQTDQPRQDADHKVSSGEAMTVSASDSTTSSSSTAPAPPPPSAHIHMRCLIVTQDASIIIGKGGAHVNEIREKSGARVMVSESIPGNPERILNVSGPLDAVSKAFGLIVRRINDEPFDVPSVPGSRAVTIKFMIPNSRMGSVIGKQGSKIKEIQDASGARLNASEGMLPGSTERVLSVAGVADAIHIATYYIGNILIEAAERMPTSSNSSYRPSNRRQPYVGSSYVPGYSNPYIQGASSGNPPQQLQTQQIYIPNDLVGCIIGKGGSKINEIRHMSASQIKIMEPGAGGVGVNGAPAGGEGERLVVITGPPANIQMAVQLLYHRLEQEKQKQLRAQQQAT</sequence>
<comment type="subcellular location">
    <subcellularLocation>
        <location evidence="2">Secreted</location>
    </subcellularLocation>
</comment>
<evidence type="ECO:0000256" key="7">
    <source>
        <dbReference type="ARBA" id="ARBA00022723"/>
    </source>
</evidence>
<comment type="cofactor">
    <cofactor evidence="1">
        <name>Zn(2+)</name>
        <dbReference type="ChEBI" id="CHEBI:29105"/>
    </cofactor>
</comment>
<dbReference type="PROSITE" id="PS50084">
    <property type="entry name" value="KH_TYPE_1"/>
    <property type="match status" value="3"/>
</dbReference>
<feature type="compositionally biased region" description="Basic and acidic residues" evidence="13">
    <location>
        <begin position="565"/>
        <end position="579"/>
    </location>
</feature>
<dbReference type="GO" id="GO:0003723">
    <property type="term" value="F:RNA binding"/>
    <property type="evidence" value="ECO:0007669"/>
    <property type="project" value="UniProtKB-UniRule"/>
</dbReference>
<feature type="compositionally biased region" description="Polar residues" evidence="13">
    <location>
        <begin position="616"/>
        <end position="639"/>
    </location>
</feature>
<dbReference type="SMART" id="SM00322">
    <property type="entry name" value="KH"/>
    <property type="match status" value="3"/>
</dbReference>
<dbReference type="EC" id="3.5.4.4" evidence="4"/>
<dbReference type="PANTHER" id="PTHR11409">
    <property type="entry name" value="ADENOSINE DEAMINASE"/>
    <property type="match status" value="1"/>
</dbReference>
<evidence type="ECO:0000256" key="12">
    <source>
        <dbReference type="PROSITE-ProRule" id="PRU00117"/>
    </source>
</evidence>
<dbReference type="Gene3D" id="3.20.20.140">
    <property type="entry name" value="Metal-dependent hydrolases"/>
    <property type="match status" value="1"/>
</dbReference>
<keyword evidence="10" id="KW-0862">Zinc</keyword>
<dbReference type="InterPro" id="IPR032466">
    <property type="entry name" value="Metal_Hydrolase"/>
</dbReference>
<comment type="caution">
    <text evidence="15">The sequence shown here is derived from an EMBL/GenBank/DDBJ whole genome shotgun (WGS) entry which is preliminary data.</text>
</comment>
<comment type="similarity">
    <text evidence="3">Belongs to the metallo-dependent hydrolases superfamily. Adenosine and AMP deaminases family. ADGF subfamily.</text>
</comment>
<evidence type="ECO:0000256" key="3">
    <source>
        <dbReference type="ARBA" id="ARBA00006083"/>
    </source>
</evidence>
<feature type="region of interest" description="Disordered" evidence="13">
    <location>
        <begin position="558"/>
        <end position="678"/>
    </location>
</feature>
<evidence type="ECO:0000256" key="9">
    <source>
        <dbReference type="ARBA" id="ARBA00022801"/>
    </source>
</evidence>
<dbReference type="SUPFAM" id="SSF51556">
    <property type="entry name" value="Metallo-dependent hydrolases"/>
    <property type="match status" value="1"/>
</dbReference>
<dbReference type="Pfam" id="PF00013">
    <property type="entry name" value="KH_1"/>
    <property type="match status" value="3"/>
</dbReference>
<protein>
    <recommendedName>
        <fullName evidence="5">Adenosine deaminase</fullName>
        <ecNumber evidence="4">3.5.4.4</ecNumber>
    </recommendedName>
</protein>
<dbReference type="GO" id="GO:0004000">
    <property type="term" value="F:adenosine deaminase activity"/>
    <property type="evidence" value="ECO:0007669"/>
    <property type="project" value="TreeGrafter"/>
</dbReference>
<dbReference type="Proteomes" id="UP000310158">
    <property type="component" value="Unassembled WGS sequence"/>
</dbReference>
<feature type="compositionally biased region" description="Basic and acidic residues" evidence="13">
    <location>
        <begin position="640"/>
        <end position="649"/>
    </location>
</feature>
<dbReference type="AlphaFoldDB" id="A0A4S4LX00"/>
<dbReference type="SUPFAM" id="SSF54791">
    <property type="entry name" value="Eukaryotic type KH-domain (KH-domain type I)"/>
    <property type="match status" value="3"/>
</dbReference>
<dbReference type="GO" id="GO:0046103">
    <property type="term" value="P:inosine biosynthetic process"/>
    <property type="evidence" value="ECO:0007669"/>
    <property type="project" value="TreeGrafter"/>
</dbReference>
<dbReference type="PROSITE" id="PS00485">
    <property type="entry name" value="A_DEAMINASE"/>
    <property type="match status" value="1"/>
</dbReference>
<evidence type="ECO:0000259" key="14">
    <source>
        <dbReference type="SMART" id="SM00322"/>
    </source>
</evidence>
<keyword evidence="16" id="KW-1185">Reference proteome</keyword>
<feature type="domain" description="K Homology" evidence="14">
    <location>
        <begin position="760"/>
        <end position="831"/>
    </location>
</feature>
<evidence type="ECO:0000256" key="1">
    <source>
        <dbReference type="ARBA" id="ARBA00001947"/>
    </source>
</evidence>
<evidence type="ECO:0000256" key="10">
    <source>
        <dbReference type="ARBA" id="ARBA00022833"/>
    </source>
</evidence>
<dbReference type="FunFam" id="3.20.20.140:FF:000017">
    <property type="entry name" value="Adenosine deaminase 2"/>
    <property type="match status" value="1"/>
</dbReference>
<proteinExistence type="inferred from homology"/>
<feature type="compositionally biased region" description="Low complexity" evidence="13">
    <location>
        <begin position="657"/>
        <end position="669"/>
    </location>
</feature>
<evidence type="ECO:0000256" key="5">
    <source>
        <dbReference type="ARBA" id="ARBA00018099"/>
    </source>
</evidence>
<dbReference type="OrthoDB" id="7202371at2759"/>
<feature type="compositionally biased region" description="Low complexity" evidence="13">
    <location>
        <begin position="599"/>
        <end position="613"/>
    </location>
</feature>
<dbReference type="CDD" id="cd22456">
    <property type="entry name" value="KH-I_Rnc1_rpt2"/>
    <property type="match status" value="1"/>
</dbReference>
<dbReference type="InterPro" id="IPR006330">
    <property type="entry name" value="Ado/ade_deaminase"/>
</dbReference>
<name>A0A4S4LX00_9AGAM</name>
<keyword evidence="9" id="KW-0378">Hydrolase</keyword>
<dbReference type="GO" id="GO:0046872">
    <property type="term" value="F:metal ion binding"/>
    <property type="evidence" value="ECO:0007669"/>
    <property type="project" value="UniProtKB-KW"/>
</dbReference>
<organism evidence="15 16">
    <name type="scientific">Bondarzewia mesenterica</name>
    <dbReference type="NCBI Taxonomy" id="1095465"/>
    <lineage>
        <taxon>Eukaryota</taxon>
        <taxon>Fungi</taxon>
        <taxon>Dikarya</taxon>
        <taxon>Basidiomycota</taxon>
        <taxon>Agaricomycotina</taxon>
        <taxon>Agaricomycetes</taxon>
        <taxon>Russulales</taxon>
        <taxon>Bondarzewiaceae</taxon>
        <taxon>Bondarzewia</taxon>
    </lineage>
</organism>
<dbReference type="Gene3D" id="3.30.1370.10">
    <property type="entry name" value="K Homology domain, type 1"/>
    <property type="match status" value="3"/>
</dbReference>
<dbReference type="InterPro" id="IPR006650">
    <property type="entry name" value="A/AMP_deam_AS"/>
</dbReference>
<keyword evidence="12" id="KW-0694">RNA-binding</keyword>